<accession>A0A060UM05</accession>
<dbReference type="EMBL" id="LT841305">
    <property type="protein sequence ID" value="SMH66310.1"/>
    <property type="molecule type" value="Genomic_DNA"/>
</dbReference>
<dbReference type="GO" id="GO:0042586">
    <property type="term" value="F:peptide deformylase activity"/>
    <property type="evidence" value="ECO:0007669"/>
    <property type="project" value="UniProtKB-UniRule"/>
</dbReference>
<evidence type="ECO:0000313" key="4">
    <source>
        <dbReference type="EMBL" id="SMH66310.1"/>
    </source>
</evidence>
<dbReference type="AlphaFoldDB" id="A0A060UM05"/>
<sequence length="174" mass="19192">MVIIGDEMPLLKILEFPDARLKSMAQPIARVDKQIQQLADDMAETMYDAPGIGLAAPQVAAGHRLIVVDVSENRNDLLTLVNPEIIASTGEEEMKEGCLSVPGVLEMVRRAEKVTVRATTVQGRTIELEADGLLAVCLQHEIDHLNGTLLVDHLSRLKQNLIRRKADKRVRLGD</sequence>
<dbReference type="CDD" id="cd00487">
    <property type="entry name" value="Pep_deformylase"/>
    <property type="match status" value="1"/>
</dbReference>
<evidence type="ECO:0000313" key="5">
    <source>
        <dbReference type="Proteomes" id="UP000193925"/>
    </source>
</evidence>
<dbReference type="GO" id="GO:0006412">
    <property type="term" value="P:translation"/>
    <property type="evidence" value="ECO:0007669"/>
    <property type="project" value="UniProtKB-UniRule"/>
</dbReference>
<dbReference type="SUPFAM" id="SSF56420">
    <property type="entry name" value="Peptide deformylase"/>
    <property type="match status" value="1"/>
</dbReference>
<dbReference type="Proteomes" id="UP000193925">
    <property type="component" value="Chromosome AFERRI"/>
</dbReference>
<dbReference type="Gene3D" id="3.90.45.10">
    <property type="entry name" value="Peptide deformylase"/>
    <property type="match status" value="1"/>
</dbReference>
<name>A0A060UM05_9PROT</name>
<dbReference type="PRINTS" id="PR01576">
    <property type="entry name" value="PDEFORMYLASE"/>
</dbReference>
<dbReference type="EMBL" id="CCCS020000023">
    <property type="protein sequence ID" value="CDQ09376.1"/>
    <property type="molecule type" value="Genomic_DNA"/>
</dbReference>
<feature type="active site" evidence="2">
    <location>
        <position position="141"/>
    </location>
</feature>
<evidence type="ECO:0000256" key="1">
    <source>
        <dbReference type="ARBA" id="ARBA00010759"/>
    </source>
</evidence>
<dbReference type="InterPro" id="IPR036821">
    <property type="entry name" value="Peptide_deformylase_sf"/>
</dbReference>
<dbReference type="HAMAP" id="MF_00163">
    <property type="entry name" value="Pep_deformylase"/>
    <property type="match status" value="1"/>
</dbReference>
<reference evidence="3" key="1">
    <citation type="submission" date="2014-03" db="EMBL/GenBank/DDBJ databases">
        <authorList>
            <person name="Genoscope - CEA"/>
        </authorList>
    </citation>
    <scope>NUCLEOTIDE SEQUENCE [LARGE SCALE GENOMIC DNA]</scope>
    <source>
        <strain evidence="3">CF27</strain>
    </source>
</reference>
<comment type="similarity">
    <text evidence="1 2">Belongs to the polypeptide deformylase family.</text>
</comment>
<evidence type="ECO:0000313" key="3">
    <source>
        <dbReference type="EMBL" id="CDQ09376.1"/>
    </source>
</evidence>
<dbReference type="NCBIfam" id="NF001159">
    <property type="entry name" value="PRK00150.1-3"/>
    <property type="match status" value="1"/>
</dbReference>
<feature type="binding site" evidence="2">
    <location>
        <position position="98"/>
    </location>
    <ligand>
        <name>Fe cation</name>
        <dbReference type="ChEBI" id="CHEBI:24875"/>
    </ligand>
</feature>
<dbReference type="GO" id="GO:0046872">
    <property type="term" value="F:metal ion binding"/>
    <property type="evidence" value="ECO:0007669"/>
    <property type="project" value="UniProtKB-KW"/>
</dbReference>
<evidence type="ECO:0000256" key="2">
    <source>
        <dbReference type="HAMAP-Rule" id="MF_00163"/>
    </source>
</evidence>
<dbReference type="PIRSF" id="PIRSF004749">
    <property type="entry name" value="Pep_def"/>
    <property type="match status" value="1"/>
</dbReference>
<dbReference type="EC" id="3.5.1.88" evidence="2"/>
<gene>
    <name evidence="2 3" type="primary">def</name>
    <name evidence="3" type="ORF">AFERRI_30022</name>
    <name evidence="4" type="ORF">AFERRI_30040</name>
</gene>
<dbReference type="PANTHER" id="PTHR10458:SF22">
    <property type="entry name" value="PEPTIDE DEFORMYLASE"/>
    <property type="match status" value="1"/>
</dbReference>
<dbReference type="InterPro" id="IPR023635">
    <property type="entry name" value="Peptide_deformylase"/>
</dbReference>
<keyword evidence="2" id="KW-0408">Iron</keyword>
<protein>
    <recommendedName>
        <fullName evidence="2">Peptide deformylase</fullName>
        <shortName evidence="2">PDF</shortName>
        <ecNumber evidence="2">3.5.1.88</ecNumber>
    </recommendedName>
    <alternativeName>
        <fullName evidence="2">Polypeptide deformylase</fullName>
    </alternativeName>
</protein>
<feature type="binding site" evidence="2">
    <location>
        <position position="140"/>
    </location>
    <ligand>
        <name>Fe cation</name>
        <dbReference type="ChEBI" id="CHEBI:24875"/>
    </ligand>
</feature>
<feature type="binding site" evidence="2">
    <location>
        <position position="144"/>
    </location>
    <ligand>
        <name>Fe cation</name>
        <dbReference type="ChEBI" id="CHEBI:24875"/>
    </ligand>
</feature>
<dbReference type="PANTHER" id="PTHR10458">
    <property type="entry name" value="PEPTIDE DEFORMYLASE"/>
    <property type="match status" value="1"/>
</dbReference>
<dbReference type="Pfam" id="PF01327">
    <property type="entry name" value="Pep_deformylase"/>
    <property type="match status" value="1"/>
</dbReference>
<comment type="catalytic activity">
    <reaction evidence="2">
        <text>N-terminal N-formyl-L-methionyl-[peptide] + H2O = N-terminal L-methionyl-[peptide] + formate</text>
        <dbReference type="Rhea" id="RHEA:24420"/>
        <dbReference type="Rhea" id="RHEA-COMP:10639"/>
        <dbReference type="Rhea" id="RHEA-COMP:10640"/>
        <dbReference type="ChEBI" id="CHEBI:15377"/>
        <dbReference type="ChEBI" id="CHEBI:15740"/>
        <dbReference type="ChEBI" id="CHEBI:49298"/>
        <dbReference type="ChEBI" id="CHEBI:64731"/>
        <dbReference type="EC" id="3.5.1.88"/>
    </reaction>
</comment>
<keyword evidence="5" id="KW-1185">Reference proteome</keyword>
<dbReference type="NCBIfam" id="TIGR00079">
    <property type="entry name" value="pept_deformyl"/>
    <property type="match status" value="1"/>
</dbReference>
<keyword evidence="2 3" id="KW-0378">Hydrolase</keyword>
<proteinExistence type="inferred from homology"/>
<comment type="cofactor">
    <cofactor evidence="2">
        <name>Fe(2+)</name>
        <dbReference type="ChEBI" id="CHEBI:29033"/>
    </cofactor>
    <text evidence="2">Binds 1 Fe(2+) ion.</text>
</comment>
<keyword evidence="2" id="KW-0479">Metal-binding</keyword>
<comment type="function">
    <text evidence="2">Removes the formyl group from the N-terminal Met of newly synthesized proteins. Requires at least a dipeptide for an efficient rate of reaction. N-terminal L-methionine is a prerequisite for activity but the enzyme has broad specificity at other positions.</text>
</comment>
<organism evidence="3">
    <name type="scientific">Acidithiobacillus ferrivorans</name>
    <dbReference type="NCBI Taxonomy" id="160808"/>
    <lineage>
        <taxon>Bacteria</taxon>
        <taxon>Pseudomonadati</taxon>
        <taxon>Pseudomonadota</taxon>
        <taxon>Acidithiobacillia</taxon>
        <taxon>Acidithiobacillales</taxon>
        <taxon>Acidithiobacillaceae</taxon>
        <taxon>Acidithiobacillus</taxon>
    </lineage>
</organism>
<reference evidence="4 5" key="3">
    <citation type="submission" date="2017-03" db="EMBL/GenBank/DDBJ databases">
        <authorList>
            <person name="Regsiter A."/>
            <person name="William W."/>
        </authorList>
    </citation>
    <scope>NUCLEOTIDE SEQUENCE [LARGE SCALE GENOMIC DNA]</scope>
    <source>
        <strain evidence="4">PRJEB5721</strain>
    </source>
</reference>
<keyword evidence="2" id="KW-0648">Protein biosynthesis</keyword>
<reference evidence="3" key="2">
    <citation type="submission" date="2014-07" db="EMBL/GenBank/DDBJ databases">
        <title>Initial genome analysis of the psychrotolerant acidophile Acidithiobacillus ferrivorans CF27: insights into iron and sulfur oxidation pathways and into biofilm formation.</title>
        <authorList>
            <person name="Talla E."/>
            <person name="Hedrich S."/>
            <person name="Mangenot S."/>
            <person name="Ji B."/>
            <person name="Johnson D.B."/>
            <person name="Barbe V."/>
            <person name="Bonnefoy V."/>
        </authorList>
    </citation>
    <scope>NUCLEOTIDE SEQUENCE [LARGE SCALE GENOMIC DNA]</scope>
    <source>
        <strain evidence="3">CF27</strain>
    </source>
</reference>